<dbReference type="InterPro" id="IPR009057">
    <property type="entry name" value="Homeodomain-like_sf"/>
</dbReference>
<sequence length="209" mass="22116">MSPEHRTTNTDRQSETGGRRPGRPSFPRELVLAAAERLFAGANAPKAVTMDDIAAAAGVGKGTLFRAFGSRDGLLDALFAAQAAPLRAELEREGSPVGPEVPPLERVLAVLDALVSFKFAHRHLTAARELAGSGLLTSPHYVWMHDTLRGMVEEIGPPAVESAASADYTAHVLLGALRVDLLDELLASGRSPADIRGDLAALARRVLTV</sequence>
<reference evidence="5 6" key="3">
    <citation type="journal article" date="2011" name="Nat. Chem. Biol.">
        <title>Reveromycin A biosynthesis uses RevG and RevJ for stereospecific spiroacetal formation.</title>
        <authorList>
            <person name="Takahashi S."/>
            <person name="Toyoda A."/>
            <person name="Sekiyama Y."/>
            <person name="Takagi H."/>
            <person name="Nogawa T."/>
            <person name="Uramoto M."/>
            <person name="Suzuki R."/>
            <person name="Koshino H."/>
            <person name="Kumano T."/>
            <person name="Panthee S."/>
            <person name="Dairi T."/>
            <person name="Ishikawa J."/>
            <person name="Ikeda H."/>
            <person name="Sakaki Y."/>
            <person name="Osada H."/>
        </authorList>
    </citation>
    <scope>NUCLEOTIDE SEQUENCE [LARGE SCALE GENOMIC DNA]</scope>
    <source>
        <strain evidence="5 6">SN-593</strain>
    </source>
</reference>
<gene>
    <name evidence="5" type="ORF">RVR_4125</name>
</gene>
<protein>
    <submittedName>
        <fullName evidence="5">Putative transcriptional regulator</fullName>
    </submittedName>
</protein>
<evidence type="ECO:0000256" key="2">
    <source>
        <dbReference type="PROSITE-ProRule" id="PRU00335"/>
    </source>
</evidence>
<accession>A0A7U3USQ5</accession>
<evidence type="ECO:0000259" key="4">
    <source>
        <dbReference type="PROSITE" id="PS50977"/>
    </source>
</evidence>
<evidence type="ECO:0000313" key="6">
    <source>
        <dbReference type="Proteomes" id="UP000595703"/>
    </source>
</evidence>
<feature type="domain" description="HTH tetR-type" evidence="4">
    <location>
        <begin position="25"/>
        <end position="86"/>
    </location>
</feature>
<dbReference type="AlphaFoldDB" id="A0A7U3USQ5"/>
<reference evidence="5 6" key="4">
    <citation type="journal article" date="2020" name="Sci. Rep.">
        <title>beta-carboline chemical signals induce reveromycin production through a LuxR family regulator in Streptomyces sp. SN-593.</title>
        <authorList>
            <person name="Panthee S."/>
            <person name="Kito N."/>
            <person name="Hayashi T."/>
            <person name="Shimizu T."/>
            <person name="Ishikawa J."/>
            <person name="Hamamoto H."/>
            <person name="Osada H."/>
            <person name="Takahashi S."/>
        </authorList>
    </citation>
    <scope>NUCLEOTIDE SEQUENCE [LARGE SCALE GENOMIC DNA]</scope>
    <source>
        <strain evidence="5 6">SN-593</strain>
    </source>
</reference>
<feature type="region of interest" description="Disordered" evidence="3">
    <location>
        <begin position="1"/>
        <end position="25"/>
    </location>
</feature>
<reference evidence="5 6" key="2">
    <citation type="journal article" date="2011" name="J. Antibiot.">
        <title>Furaquinocins I and J: novel polyketide isoprenoid hybrid compounds from Streptomyces reveromyceticus SN-593.</title>
        <authorList>
            <person name="Panthee S."/>
            <person name="Takahashi S."/>
            <person name="Takagi H."/>
            <person name="Nogawa T."/>
            <person name="Oowada E."/>
            <person name="Uramoto M."/>
            <person name="Osada H."/>
        </authorList>
    </citation>
    <scope>NUCLEOTIDE SEQUENCE [LARGE SCALE GENOMIC DNA]</scope>
    <source>
        <strain evidence="5 6">SN-593</strain>
    </source>
</reference>
<dbReference type="PROSITE" id="PS50977">
    <property type="entry name" value="HTH_TETR_2"/>
    <property type="match status" value="1"/>
</dbReference>
<feature type="DNA-binding region" description="H-T-H motif" evidence="2">
    <location>
        <begin position="49"/>
        <end position="68"/>
    </location>
</feature>
<dbReference type="Pfam" id="PF00440">
    <property type="entry name" value="TetR_N"/>
    <property type="match status" value="1"/>
</dbReference>
<dbReference type="InterPro" id="IPR050109">
    <property type="entry name" value="HTH-type_TetR-like_transc_reg"/>
</dbReference>
<keyword evidence="1 2" id="KW-0238">DNA-binding</keyword>
<dbReference type="PANTHER" id="PTHR30055:SF209">
    <property type="entry name" value="POSSIBLE TRANSCRIPTIONAL REGULATORY PROTEIN (PROBABLY TETR-FAMILY)"/>
    <property type="match status" value="1"/>
</dbReference>
<dbReference type="PANTHER" id="PTHR30055">
    <property type="entry name" value="HTH-TYPE TRANSCRIPTIONAL REGULATOR RUTR"/>
    <property type="match status" value="1"/>
</dbReference>
<evidence type="ECO:0000256" key="3">
    <source>
        <dbReference type="SAM" id="MobiDB-lite"/>
    </source>
</evidence>
<dbReference type="GO" id="GO:0000976">
    <property type="term" value="F:transcription cis-regulatory region binding"/>
    <property type="evidence" value="ECO:0007669"/>
    <property type="project" value="TreeGrafter"/>
</dbReference>
<evidence type="ECO:0000313" key="5">
    <source>
        <dbReference type="EMBL" id="BBA98077.1"/>
    </source>
</evidence>
<dbReference type="InterPro" id="IPR001647">
    <property type="entry name" value="HTH_TetR"/>
</dbReference>
<proteinExistence type="predicted"/>
<reference evidence="5 6" key="1">
    <citation type="journal article" date="2010" name="J. Bacteriol.">
        <title>Biochemical characterization of a novel indole prenyltransferase from Streptomyces sp. SN-593.</title>
        <authorList>
            <person name="Takahashi S."/>
            <person name="Takagi H."/>
            <person name="Toyoda A."/>
            <person name="Uramoto M."/>
            <person name="Nogawa T."/>
            <person name="Ueki M."/>
            <person name="Sakaki Y."/>
            <person name="Osada H."/>
        </authorList>
    </citation>
    <scope>NUCLEOTIDE SEQUENCE [LARGE SCALE GENOMIC DNA]</scope>
    <source>
        <strain evidence="5 6">SN-593</strain>
    </source>
</reference>
<dbReference type="SUPFAM" id="SSF46689">
    <property type="entry name" value="Homeodomain-like"/>
    <property type="match status" value="1"/>
</dbReference>
<dbReference type="KEGG" id="arev:RVR_4125"/>
<dbReference type="EMBL" id="AP018365">
    <property type="protein sequence ID" value="BBA98077.1"/>
    <property type="molecule type" value="Genomic_DNA"/>
</dbReference>
<feature type="compositionally biased region" description="Basic and acidic residues" evidence="3">
    <location>
        <begin position="1"/>
        <end position="18"/>
    </location>
</feature>
<dbReference type="GO" id="GO:0003700">
    <property type="term" value="F:DNA-binding transcription factor activity"/>
    <property type="evidence" value="ECO:0007669"/>
    <property type="project" value="TreeGrafter"/>
</dbReference>
<dbReference type="RefSeq" id="WP_237404742.1">
    <property type="nucleotide sequence ID" value="NZ_AP018365.1"/>
</dbReference>
<dbReference type="Gene3D" id="1.10.357.10">
    <property type="entry name" value="Tetracycline Repressor, domain 2"/>
    <property type="match status" value="1"/>
</dbReference>
<name>A0A7U3USQ5_9ACTN</name>
<organism evidence="5 6">
    <name type="scientific">Actinacidiphila reveromycinica</name>
    <dbReference type="NCBI Taxonomy" id="659352"/>
    <lineage>
        <taxon>Bacteria</taxon>
        <taxon>Bacillati</taxon>
        <taxon>Actinomycetota</taxon>
        <taxon>Actinomycetes</taxon>
        <taxon>Kitasatosporales</taxon>
        <taxon>Streptomycetaceae</taxon>
        <taxon>Actinacidiphila</taxon>
    </lineage>
</organism>
<dbReference type="Proteomes" id="UP000595703">
    <property type="component" value="Chromosome"/>
</dbReference>
<keyword evidence="6" id="KW-1185">Reference proteome</keyword>
<evidence type="ECO:0000256" key="1">
    <source>
        <dbReference type="ARBA" id="ARBA00023125"/>
    </source>
</evidence>